<sequence length="590" mass="64267">MKNFTPTLVFLFSLCIFNLSKAQENFGYNIQQNNHNDPLDYLEDNYNTESDLPPNLNEENFSRFSSIEYTFDGSWSPANPIGLATSLDDIKILSGKASISANTICNNLVVEAGASLTISAGVTLTTTVVDLYSSSTTYSNLISDGTIIGVVNYHRYTAQIGTNDLISSPLDGQLFETFALTNSDNLASSSFIRAFAPYVTSTGSYQNYSVITNLLTPIESGIGYRAATTDGSALTFTGQVRTTDVLDIPISDATAGGAWNLIGNPYASYLDFATFFELNKSELENTSFMAVYGYDGNASDGWTVWNQATIDSPAVTELIAPGQAFFVKAKTGGGLIDFTTDMRTIGSSDDFILGRPQQSPHYGYIKLDIEADDSNFETDIYFNSNASKGFDTGYDAALYGQTPPSFSIYTELVENNTGVPFAIQALNPESMDDVVIPLGLNVSQGHEVTISKIAGDLPEDINVYIEDTANNTFTLINTSDYVFTATEDLSGVGRFYVRFEKNLLGTVDTHLNELNIYSDNSNKTIVVAGQLQNNAATKLYDVNGRMVMSTSLNSNMLSQVIDVSHLTTGIYIIEIDNEINGNYTQKLIIK</sequence>
<name>A0ABR6Y1X9_9FLAO</name>
<dbReference type="InterPro" id="IPR026444">
    <property type="entry name" value="Secre_tail"/>
</dbReference>
<keyword evidence="5" id="KW-1185">Reference proteome</keyword>
<evidence type="ECO:0000313" key="5">
    <source>
        <dbReference type="Proteomes" id="UP000607435"/>
    </source>
</evidence>
<gene>
    <name evidence="4" type="ORF">H6H04_07710</name>
</gene>
<dbReference type="EMBL" id="JACOME010000002">
    <property type="protein sequence ID" value="MBC3846260.1"/>
    <property type="molecule type" value="Genomic_DNA"/>
</dbReference>
<reference evidence="4 5" key="1">
    <citation type="submission" date="2020-08" db="EMBL/GenBank/DDBJ databases">
        <title>Winogradskyella ouciana sp. nov., isolated from the hadal seawater of the Mariana Trench.</title>
        <authorList>
            <person name="He X."/>
        </authorList>
    </citation>
    <scope>NUCLEOTIDE SEQUENCE [LARGE SCALE GENOMIC DNA]</scope>
    <source>
        <strain evidence="4 5">KCTC 22026</strain>
    </source>
</reference>
<evidence type="ECO:0000313" key="4">
    <source>
        <dbReference type="EMBL" id="MBC3846260.1"/>
    </source>
</evidence>
<evidence type="ECO:0000256" key="1">
    <source>
        <dbReference type="ARBA" id="ARBA00022729"/>
    </source>
</evidence>
<evidence type="ECO:0000259" key="3">
    <source>
        <dbReference type="Pfam" id="PF18962"/>
    </source>
</evidence>
<comment type="caution">
    <text evidence="4">The sequence shown here is derived from an EMBL/GenBank/DDBJ whole genome shotgun (WGS) entry which is preliminary data.</text>
</comment>
<accession>A0ABR6Y1X9</accession>
<feature type="signal peptide" evidence="2">
    <location>
        <begin position="1"/>
        <end position="22"/>
    </location>
</feature>
<dbReference type="Pfam" id="PF18962">
    <property type="entry name" value="Por_Secre_tail"/>
    <property type="match status" value="1"/>
</dbReference>
<protein>
    <submittedName>
        <fullName evidence="4">T9SS type A sorting domain-containing protein</fullName>
    </submittedName>
</protein>
<dbReference type="NCBIfam" id="TIGR04183">
    <property type="entry name" value="Por_Secre_tail"/>
    <property type="match status" value="1"/>
</dbReference>
<feature type="domain" description="Secretion system C-terminal sorting" evidence="3">
    <location>
        <begin position="529"/>
        <end position="589"/>
    </location>
</feature>
<organism evidence="4 5">
    <name type="scientific">Winogradskyella echinorum</name>
    <dbReference type="NCBI Taxonomy" id="538189"/>
    <lineage>
        <taxon>Bacteria</taxon>
        <taxon>Pseudomonadati</taxon>
        <taxon>Bacteroidota</taxon>
        <taxon>Flavobacteriia</taxon>
        <taxon>Flavobacteriales</taxon>
        <taxon>Flavobacteriaceae</taxon>
        <taxon>Winogradskyella</taxon>
    </lineage>
</organism>
<dbReference type="Proteomes" id="UP000607435">
    <property type="component" value="Unassembled WGS sequence"/>
</dbReference>
<proteinExistence type="predicted"/>
<dbReference type="RefSeq" id="WP_186845390.1">
    <property type="nucleotide sequence ID" value="NZ_JACOME010000002.1"/>
</dbReference>
<feature type="chain" id="PRO_5047326910" evidence="2">
    <location>
        <begin position="23"/>
        <end position="590"/>
    </location>
</feature>
<evidence type="ECO:0000256" key="2">
    <source>
        <dbReference type="SAM" id="SignalP"/>
    </source>
</evidence>
<keyword evidence="1 2" id="KW-0732">Signal</keyword>